<dbReference type="CDD" id="cd00090">
    <property type="entry name" value="HTH_ARSR"/>
    <property type="match status" value="1"/>
</dbReference>
<dbReference type="InterPro" id="IPR000835">
    <property type="entry name" value="HTH_MarR-typ"/>
</dbReference>
<dbReference type="AlphaFoldDB" id="A0A7W6GDX5"/>
<dbReference type="InterPro" id="IPR036388">
    <property type="entry name" value="WH-like_DNA-bd_sf"/>
</dbReference>
<dbReference type="PANTHER" id="PTHR33164">
    <property type="entry name" value="TRANSCRIPTIONAL REGULATOR, MARR FAMILY"/>
    <property type="match status" value="1"/>
</dbReference>
<sequence length="226" mass="24821">METPKNPHSLNYRIREGLSRIAMVMRVDDWNIAKAAGLNPTQVAILSLLAAREATGLTVKEIASHLGVSQPTATDSINVLERKGYLRKAPDPKDGRAVCITLTSQGSDVLATDEADDGLAAAAVDALDAREQEDLLISLIKMIRHLQVRDSIPVQRMCVTCRFFSPYAHPDSRRPHHCHFVDAPFGQPEIRVDCRDHREADLVTRAAAWAAFEKASPAPGPGNREE</sequence>
<dbReference type="RefSeq" id="WP_183901608.1">
    <property type="nucleotide sequence ID" value="NZ_JACIDW010000014.1"/>
</dbReference>
<dbReference type="SUPFAM" id="SSF46785">
    <property type="entry name" value="Winged helix' DNA-binding domain"/>
    <property type="match status" value="1"/>
</dbReference>
<dbReference type="PANTHER" id="PTHR33164:SF43">
    <property type="entry name" value="HTH-TYPE TRANSCRIPTIONAL REPRESSOR YETL"/>
    <property type="match status" value="1"/>
</dbReference>
<gene>
    <name evidence="2" type="ORF">GGQ67_003786</name>
</gene>
<proteinExistence type="predicted"/>
<dbReference type="Proteomes" id="UP000582090">
    <property type="component" value="Unassembled WGS sequence"/>
</dbReference>
<accession>A0A7W6GDX5</accession>
<name>A0A7W6GDX5_9HYPH</name>
<protein>
    <submittedName>
        <fullName evidence="2">DNA-binding MarR family transcriptional regulator</fullName>
    </submittedName>
</protein>
<dbReference type="Pfam" id="PF12802">
    <property type="entry name" value="MarR_2"/>
    <property type="match status" value="1"/>
</dbReference>
<organism evidence="2 3">
    <name type="scientific">Rhizobium metallidurans</name>
    <dbReference type="NCBI Taxonomy" id="1265931"/>
    <lineage>
        <taxon>Bacteria</taxon>
        <taxon>Pseudomonadati</taxon>
        <taxon>Pseudomonadota</taxon>
        <taxon>Alphaproteobacteria</taxon>
        <taxon>Hyphomicrobiales</taxon>
        <taxon>Rhizobiaceae</taxon>
        <taxon>Rhizobium/Agrobacterium group</taxon>
        <taxon>Rhizobium</taxon>
    </lineage>
</organism>
<feature type="domain" description="HTH marR-type" evidence="1">
    <location>
        <begin position="11"/>
        <end position="145"/>
    </location>
</feature>
<evidence type="ECO:0000259" key="1">
    <source>
        <dbReference type="PROSITE" id="PS50995"/>
    </source>
</evidence>
<dbReference type="GO" id="GO:0003677">
    <property type="term" value="F:DNA binding"/>
    <property type="evidence" value="ECO:0007669"/>
    <property type="project" value="UniProtKB-KW"/>
</dbReference>
<evidence type="ECO:0000313" key="3">
    <source>
        <dbReference type="Proteomes" id="UP000582090"/>
    </source>
</evidence>
<keyword evidence="3" id="KW-1185">Reference proteome</keyword>
<dbReference type="GO" id="GO:0003700">
    <property type="term" value="F:DNA-binding transcription factor activity"/>
    <property type="evidence" value="ECO:0007669"/>
    <property type="project" value="InterPro"/>
</dbReference>
<dbReference type="EMBL" id="JACIDW010000014">
    <property type="protein sequence ID" value="MBB3966101.1"/>
    <property type="molecule type" value="Genomic_DNA"/>
</dbReference>
<reference evidence="2 3" key="1">
    <citation type="submission" date="2020-08" db="EMBL/GenBank/DDBJ databases">
        <title>Genomic Encyclopedia of Type Strains, Phase IV (KMG-IV): sequencing the most valuable type-strain genomes for metagenomic binning, comparative biology and taxonomic classification.</title>
        <authorList>
            <person name="Goeker M."/>
        </authorList>
    </citation>
    <scope>NUCLEOTIDE SEQUENCE [LARGE SCALE GENOMIC DNA]</scope>
    <source>
        <strain evidence="2 3">DSM 26575</strain>
    </source>
</reference>
<keyword evidence="2" id="KW-0238">DNA-binding</keyword>
<dbReference type="InterPro" id="IPR039422">
    <property type="entry name" value="MarR/SlyA-like"/>
</dbReference>
<evidence type="ECO:0000313" key="2">
    <source>
        <dbReference type="EMBL" id="MBB3966101.1"/>
    </source>
</evidence>
<dbReference type="InterPro" id="IPR011991">
    <property type="entry name" value="ArsR-like_HTH"/>
</dbReference>
<dbReference type="InterPro" id="IPR036390">
    <property type="entry name" value="WH_DNA-bd_sf"/>
</dbReference>
<dbReference type="GO" id="GO:0006950">
    <property type="term" value="P:response to stress"/>
    <property type="evidence" value="ECO:0007669"/>
    <property type="project" value="TreeGrafter"/>
</dbReference>
<dbReference type="PRINTS" id="PR00598">
    <property type="entry name" value="HTHMARR"/>
</dbReference>
<dbReference type="PROSITE" id="PS50995">
    <property type="entry name" value="HTH_MARR_2"/>
    <property type="match status" value="1"/>
</dbReference>
<dbReference type="SMART" id="SM00347">
    <property type="entry name" value="HTH_MARR"/>
    <property type="match status" value="1"/>
</dbReference>
<comment type="caution">
    <text evidence="2">The sequence shown here is derived from an EMBL/GenBank/DDBJ whole genome shotgun (WGS) entry which is preliminary data.</text>
</comment>
<dbReference type="Gene3D" id="1.10.10.10">
    <property type="entry name" value="Winged helix-like DNA-binding domain superfamily/Winged helix DNA-binding domain"/>
    <property type="match status" value="1"/>
</dbReference>